<dbReference type="InterPro" id="IPR000210">
    <property type="entry name" value="BTB/POZ_dom"/>
</dbReference>
<dbReference type="SUPFAM" id="SSF54695">
    <property type="entry name" value="POZ domain"/>
    <property type="match status" value="1"/>
</dbReference>
<dbReference type="PROSITE" id="PS50097">
    <property type="entry name" value="BTB"/>
    <property type="match status" value="1"/>
</dbReference>
<evidence type="ECO:0000259" key="1">
    <source>
        <dbReference type="PROSITE" id="PS50097"/>
    </source>
</evidence>
<dbReference type="CDD" id="cd18186">
    <property type="entry name" value="BTB_POZ_ZBTB_KLHL-like"/>
    <property type="match status" value="1"/>
</dbReference>
<dbReference type="Proteomes" id="UP000504638">
    <property type="component" value="Unplaced"/>
</dbReference>
<reference evidence="4" key="2">
    <citation type="submission" date="2020-04" db="EMBL/GenBank/DDBJ databases">
        <authorList>
            <consortium name="NCBI Genome Project"/>
        </authorList>
    </citation>
    <scope>NUCLEOTIDE SEQUENCE</scope>
    <source>
        <strain evidence="4">CBS 781.70</strain>
    </source>
</reference>
<feature type="domain" description="BTB" evidence="1">
    <location>
        <begin position="21"/>
        <end position="82"/>
    </location>
</feature>
<dbReference type="AlphaFoldDB" id="A0A6G1FWE8"/>
<gene>
    <name evidence="2 4" type="ORF">P152DRAFT_468003</name>
</gene>
<dbReference type="RefSeq" id="XP_033531653.1">
    <property type="nucleotide sequence ID" value="XM_033680804.1"/>
</dbReference>
<reference evidence="4" key="3">
    <citation type="submission" date="2025-04" db="UniProtKB">
        <authorList>
            <consortium name="RefSeq"/>
        </authorList>
    </citation>
    <scope>IDENTIFICATION</scope>
    <source>
        <strain evidence="4">CBS 781.70</strain>
    </source>
</reference>
<evidence type="ECO:0000313" key="3">
    <source>
        <dbReference type="Proteomes" id="UP000504638"/>
    </source>
</evidence>
<evidence type="ECO:0000313" key="2">
    <source>
        <dbReference type="EMBL" id="KAF1810022.1"/>
    </source>
</evidence>
<dbReference type="OrthoDB" id="1022638at2759"/>
<dbReference type="InterPro" id="IPR011333">
    <property type="entry name" value="SKP1/BTB/POZ_sf"/>
</dbReference>
<dbReference type="PANTHER" id="PTHR47843:SF2">
    <property type="entry name" value="BTB DOMAIN-CONTAINING PROTEIN"/>
    <property type="match status" value="1"/>
</dbReference>
<dbReference type="EMBL" id="ML975168">
    <property type="protein sequence ID" value="KAF1810022.1"/>
    <property type="molecule type" value="Genomic_DNA"/>
</dbReference>
<evidence type="ECO:0000313" key="4">
    <source>
        <dbReference type="RefSeq" id="XP_033531653.1"/>
    </source>
</evidence>
<dbReference type="Gene3D" id="3.30.710.10">
    <property type="entry name" value="Potassium Channel Kv1.1, Chain A"/>
    <property type="match status" value="1"/>
</dbReference>
<dbReference type="GeneID" id="54421374"/>
<organism evidence="2">
    <name type="scientific">Eremomyces bilateralis CBS 781.70</name>
    <dbReference type="NCBI Taxonomy" id="1392243"/>
    <lineage>
        <taxon>Eukaryota</taxon>
        <taxon>Fungi</taxon>
        <taxon>Dikarya</taxon>
        <taxon>Ascomycota</taxon>
        <taxon>Pezizomycotina</taxon>
        <taxon>Dothideomycetes</taxon>
        <taxon>Dothideomycetes incertae sedis</taxon>
        <taxon>Eremomycetales</taxon>
        <taxon>Eremomycetaceae</taxon>
        <taxon>Eremomyces</taxon>
    </lineage>
</organism>
<name>A0A6G1FWE8_9PEZI</name>
<reference evidence="2 4" key="1">
    <citation type="submission" date="2020-01" db="EMBL/GenBank/DDBJ databases">
        <authorList>
            <consortium name="DOE Joint Genome Institute"/>
            <person name="Haridas S."/>
            <person name="Albert R."/>
            <person name="Binder M."/>
            <person name="Bloem J."/>
            <person name="Labutti K."/>
            <person name="Salamov A."/>
            <person name="Andreopoulos B."/>
            <person name="Baker S.E."/>
            <person name="Barry K."/>
            <person name="Bills G."/>
            <person name="Bluhm B.H."/>
            <person name="Cannon C."/>
            <person name="Castanera R."/>
            <person name="Culley D.E."/>
            <person name="Daum C."/>
            <person name="Ezra D."/>
            <person name="Gonzalez J.B."/>
            <person name="Henrissat B."/>
            <person name="Kuo A."/>
            <person name="Liang C."/>
            <person name="Lipzen A."/>
            <person name="Lutzoni F."/>
            <person name="Magnuson J."/>
            <person name="Mondo S."/>
            <person name="Nolan M."/>
            <person name="Ohm R."/>
            <person name="Pangilinan J."/>
            <person name="Park H.-J."/>
            <person name="Ramirez L."/>
            <person name="Alfaro M."/>
            <person name="Sun H."/>
            <person name="Tritt A."/>
            <person name="Yoshinaga Y."/>
            <person name="Zwiers L.-H."/>
            <person name="Turgeon B.G."/>
            <person name="Goodwin S.B."/>
            <person name="Spatafora J.W."/>
            <person name="Crous P.W."/>
            <person name="Grigoriev I.V."/>
        </authorList>
    </citation>
    <scope>NUCLEOTIDE SEQUENCE</scope>
    <source>
        <strain evidence="2 4">CBS 781.70</strain>
    </source>
</reference>
<proteinExistence type="predicted"/>
<dbReference type="Pfam" id="PF00651">
    <property type="entry name" value="BTB"/>
    <property type="match status" value="1"/>
</dbReference>
<dbReference type="PANTHER" id="PTHR47843">
    <property type="entry name" value="BTB DOMAIN-CONTAINING PROTEIN-RELATED"/>
    <property type="match status" value="1"/>
</dbReference>
<keyword evidence="3" id="KW-1185">Reference proteome</keyword>
<protein>
    <recommendedName>
        <fullName evidence="1">BTB domain-containing protein</fullName>
    </recommendedName>
</protein>
<sequence>MAQEEVVKGKPLNELLTHSLVDIYVGPDNHHWPLHEKLLTTRSAFFSQLFRTTTRFGLPDDSDAAFKLFVGWLYSGRIPPPTKESELTELLELALMGERWAIAGLVREVLETVRGWYARTDTYPGLRRVQYVYANTEVESPVRAMMVGAVARMLALRDPGEGIPRHWEKALRRDGELAVEIIVAIQGWRLGELVSGEEKVPDTRRGVAGMREKESVKKVERLEDKAEDKVGKIDIGDKKEDLEKDVRSEGEDTMMELTPETCSRRATGFPVRIAPDGRTSVANASALANETKSTLGRLELWTDGAQGIGRGTVRS</sequence>
<accession>A0A6G1FWE8</accession>